<dbReference type="InterPro" id="IPR056002">
    <property type="entry name" value="DUF7580"/>
</dbReference>
<dbReference type="Gene3D" id="1.20.120.1020">
    <property type="entry name" value="Prion-inhibition and propagation, HeLo domain"/>
    <property type="match status" value="1"/>
</dbReference>
<feature type="region of interest" description="Disordered" evidence="1">
    <location>
        <begin position="115"/>
        <end position="136"/>
    </location>
</feature>
<feature type="region of interest" description="Disordered" evidence="1">
    <location>
        <begin position="389"/>
        <end position="427"/>
    </location>
</feature>
<comment type="caution">
    <text evidence="4">The sequence shown here is derived from an EMBL/GenBank/DDBJ whole genome shotgun (WGS) entry which is preliminary data.</text>
</comment>
<protein>
    <recommendedName>
        <fullName evidence="6">Prion-inhibition and propagation HeLo domain-containing protein</fullName>
    </recommendedName>
</protein>
<keyword evidence="5" id="KW-1185">Reference proteome</keyword>
<feature type="domain" description="Prion-inhibition and propagation HeLo" evidence="2">
    <location>
        <begin position="6"/>
        <end position="204"/>
    </location>
</feature>
<evidence type="ECO:0000313" key="4">
    <source>
        <dbReference type="EMBL" id="KAK1451857.1"/>
    </source>
</evidence>
<name>A0AAI9U525_9PEZI</name>
<feature type="compositionally biased region" description="Polar residues" evidence="1">
    <location>
        <begin position="278"/>
        <end position="287"/>
    </location>
</feature>
<dbReference type="EMBL" id="MLGG01000046">
    <property type="protein sequence ID" value="KAK1451857.1"/>
    <property type="molecule type" value="Genomic_DNA"/>
</dbReference>
<evidence type="ECO:0000256" key="1">
    <source>
        <dbReference type="SAM" id="MobiDB-lite"/>
    </source>
</evidence>
<feature type="domain" description="DUF7580" evidence="3">
    <location>
        <begin position="416"/>
        <end position="618"/>
    </location>
</feature>
<organism evidence="4 5">
    <name type="scientific">Colletotrichum melonis</name>
    <dbReference type="NCBI Taxonomy" id="1209925"/>
    <lineage>
        <taxon>Eukaryota</taxon>
        <taxon>Fungi</taxon>
        <taxon>Dikarya</taxon>
        <taxon>Ascomycota</taxon>
        <taxon>Pezizomycotina</taxon>
        <taxon>Sordariomycetes</taxon>
        <taxon>Hypocreomycetidae</taxon>
        <taxon>Glomerellales</taxon>
        <taxon>Glomerellaceae</taxon>
        <taxon>Colletotrichum</taxon>
        <taxon>Colletotrichum acutatum species complex</taxon>
    </lineage>
</organism>
<feature type="compositionally biased region" description="Low complexity" evidence="1">
    <location>
        <begin position="251"/>
        <end position="261"/>
    </location>
</feature>
<dbReference type="PANTHER" id="PTHR37542">
    <property type="entry name" value="HELO DOMAIN-CONTAINING PROTEIN-RELATED"/>
    <property type="match status" value="1"/>
</dbReference>
<dbReference type="InterPro" id="IPR029498">
    <property type="entry name" value="HeLo_dom"/>
</dbReference>
<feature type="compositionally biased region" description="Low complexity" evidence="1">
    <location>
        <begin position="403"/>
        <end position="414"/>
    </location>
</feature>
<proteinExistence type="predicted"/>
<dbReference type="AlphaFoldDB" id="A0AAI9U525"/>
<dbReference type="InterPro" id="IPR038305">
    <property type="entry name" value="HeLo_sf"/>
</dbReference>
<dbReference type="Pfam" id="PF24476">
    <property type="entry name" value="DUF7580"/>
    <property type="match status" value="1"/>
</dbReference>
<dbReference type="Pfam" id="PF14479">
    <property type="entry name" value="HeLo"/>
    <property type="match status" value="1"/>
</dbReference>
<evidence type="ECO:0000259" key="3">
    <source>
        <dbReference type="Pfam" id="PF24476"/>
    </source>
</evidence>
<dbReference type="PANTHER" id="PTHR37542:SF1">
    <property type="entry name" value="PRION-INHIBITION AND PROPAGATION HELO DOMAIN-CONTAINING PROTEIN"/>
    <property type="match status" value="1"/>
</dbReference>
<sequence>MAEAIGTAIGVVGFLGQLFDGCVKAYGYFSAAANLDADSQRLLCKVRIEEMRLVVWGRGWGVAEGRLEAHLNGFSREAGDPRMAGLAEGIMRELHATVTDFGRLRERYGFVEDGSEGGKIGTSHGDGEKGGEGKKRDWRREISRRAKWVIADKEKFTNLLTDLKYFNDGLEQLFPPRLLPSLHRSWRHSLLDSARRDVAQLALLESSSADSYPQLTASANLKKLRINLDAEPQASFRPTFAFRIPRTDLDLSSSSPTTTPLLSPPLPTSPTPGAGTKRCNSSTVKQASSPSSSSLNLLSLTSTTNTTRTHATHTNHGPVLVEWVEYDPSSPDERFLHLRRLDDLARMMHSASSNHPDLHTIDCVGYTDDTNNARYGLVYRCPMLAQPSLPSDSLPTKTKPKTKATTDTVAAAAAESPQPQPATSHSTLQTLISSTDLKTPDLDDRITLASTLACALWSLHSLDWLHKSLCSANILFFPSAASLAATRATTVSAAVVPDIGSPYLAGFDASRPDFDAEMSVNPRNPSILDLHRDPRSLGTGLGRKQYCKSYDVYSLGLVLLEIGLWKVLQTYYKPHYSAEKWRDRVILPVLVPGLGSKTGKLYKQVVETCLTANDDMSSSEAGQLMEWVVTTLESIRT</sequence>
<dbReference type="Gene3D" id="1.10.510.10">
    <property type="entry name" value="Transferase(Phosphotransferase) domain 1"/>
    <property type="match status" value="1"/>
</dbReference>
<gene>
    <name evidence="4" type="ORF">CMEL01_06431</name>
</gene>
<reference evidence="4 5" key="1">
    <citation type="submission" date="2016-10" db="EMBL/GenBank/DDBJ databases">
        <title>The genome sequence of Colletotrichum fioriniae PJ7.</title>
        <authorList>
            <person name="Baroncelli R."/>
        </authorList>
    </citation>
    <scope>NUCLEOTIDE SEQUENCE [LARGE SCALE GENOMIC DNA]</scope>
    <source>
        <strain evidence="4">Col 31</strain>
    </source>
</reference>
<accession>A0AAI9U525</accession>
<feature type="compositionally biased region" description="Low complexity" evidence="1">
    <location>
        <begin position="288"/>
        <end position="297"/>
    </location>
</feature>
<evidence type="ECO:0000259" key="2">
    <source>
        <dbReference type="Pfam" id="PF14479"/>
    </source>
</evidence>
<dbReference type="SUPFAM" id="SSF56112">
    <property type="entry name" value="Protein kinase-like (PK-like)"/>
    <property type="match status" value="1"/>
</dbReference>
<evidence type="ECO:0000313" key="5">
    <source>
        <dbReference type="Proteomes" id="UP001239795"/>
    </source>
</evidence>
<dbReference type="Proteomes" id="UP001239795">
    <property type="component" value="Unassembled WGS sequence"/>
</dbReference>
<feature type="region of interest" description="Disordered" evidence="1">
    <location>
        <begin position="251"/>
        <end position="297"/>
    </location>
</feature>
<evidence type="ECO:0008006" key="6">
    <source>
        <dbReference type="Google" id="ProtNLM"/>
    </source>
</evidence>
<dbReference type="InterPro" id="IPR011009">
    <property type="entry name" value="Kinase-like_dom_sf"/>
</dbReference>
<feature type="compositionally biased region" description="Basic and acidic residues" evidence="1">
    <location>
        <begin position="125"/>
        <end position="136"/>
    </location>
</feature>